<feature type="active site" description="Cysteine sulfenic acid (-SOH) intermediate" evidence="5">
    <location>
        <position position="53"/>
    </location>
</feature>
<dbReference type="InterPro" id="IPR014025">
    <property type="entry name" value="Glutaredoxin_subgr"/>
</dbReference>
<reference evidence="7 8" key="1">
    <citation type="submission" date="2018-12" db="EMBL/GenBank/DDBJ databases">
        <authorList>
            <person name="Yang E."/>
        </authorList>
    </citation>
    <scope>NUCLEOTIDE SEQUENCE [LARGE SCALE GENOMIC DNA]</scope>
    <source>
        <strain evidence="7 8">SOD</strain>
    </source>
</reference>
<dbReference type="PROSITE" id="PS51354">
    <property type="entry name" value="GLUTAREDOXIN_2"/>
    <property type="match status" value="1"/>
</dbReference>
<dbReference type="GO" id="GO:0005737">
    <property type="term" value="C:cytoplasm"/>
    <property type="evidence" value="ECO:0007669"/>
    <property type="project" value="TreeGrafter"/>
</dbReference>
<name>A0A430HIQ0_9BURK</name>
<dbReference type="NCBIfam" id="TIGR02190">
    <property type="entry name" value="GlrX-dom"/>
    <property type="match status" value="1"/>
</dbReference>
<dbReference type="PROSITE" id="PS51352">
    <property type="entry name" value="THIOREDOXIN_2"/>
    <property type="match status" value="1"/>
</dbReference>
<dbReference type="PANTHER" id="PTHR10430">
    <property type="entry name" value="PEROXIREDOXIN"/>
    <property type="match status" value="1"/>
</dbReference>
<dbReference type="GO" id="GO:0045454">
    <property type="term" value="P:cell redox homeostasis"/>
    <property type="evidence" value="ECO:0007669"/>
    <property type="project" value="TreeGrafter"/>
</dbReference>
<dbReference type="Gene3D" id="3.40.30.10">
    <property type="entry name" value="Glutaredoxin"/>
    <property type="match status" value="2"/>
</dbReference>
<dbReference type="InterPro" id="IPR011767">
    <property type="entry name" value="GLR_AS"/>
</dbReference>
<evidence type="ECO:0000256" key="1">
    <source>
        <dbReference type="ARBA" id="ARBA00022559"/>
    </source>
</evidence>
<feature type="domain" description="Thioredoxin" evidence="6">
    <location>
        <begin position="7"/>
        <end position="168"/>
    </location>
</feature>
<dbReference type="PANTHER" id="PTHR10430:SF16">
    <property type="entry name" value="PEROXIREDOXIN-5, MITOCHONDRIAL"/>
    <property type="match status" value="1"/>
</dbReference>
<keyword evidence="4" id="KW-0676">Redox-active center</keyword>
<gene>
    <name evidence="7" type="ORF">EJB06_19880</name>
</gene>
<evidence type="ECO:0000259" key="6">
    <source>
        <dbReference type="PROSITE" id="PS51352"/>
    </source>
</evidence>
<dbReference type="SUPFAM" id="SSF52833">
    <property type="entry name" value="Thioredoxin-like"/>
    <property type="match status" value="1"/>
</dbReference>
<dbReference type="Proteomes" id="UP000278085">
    <property type="component" value="Unassembled WGS sequence"/>
</dbReference>
<dbReference type="Pfam" id="PF00462">
    <property type="entry name" value="Glutaredoxin"/>
    <property type="match status" value="1"/>
</dbReference>
<evidence type="ECO:0000256" key="3">
    <source>
        <dbReference type="ARBA" id="ARBA00023157"/>
    </source>
</evidence>
<keyword evidence="2" id="KW-0560">Oxidoreductase</keyword>
<evidence type="ECO:0000256" key="2">
    <source>
        <dbReference type="ARBA" id="ARBA00023002"/>
    </source>
</evidence>
<dbReference type="GO" id="GO:0008379">
    <property type="term" value="F:thioredoxin peroxidase activity"/>
    <property type="evidence" value="ECO:0007669"/>
    <property type="project" value="InterPro"/>
</dbReference>
<dbReference type="InterPro" id="IPR013766">
    <property type="entry name" value="Thioredoxin_domain"/>
</dbReference>
<evidence type="ECO:0000313" key="8">
    <source>
        <dbReference type="Proteomes" id="UP000278085"/>
    </source>
</evidence>
<evidence type="ECO:0000256" key="4">
    <source>
        <dbReference type="ARBA" id="ARBA00023284"/>
    </source>
</evidence>
<dbReference type="GO" id="GO:0042744">
    <property type="term" value="P:hydrogen peroxide catabolic process"/>
    <property type="evidence" value="ECO:0007669"/>
    <property type="project" value="TreeGrafter"/>
</dbReference>
<proteinExistence type="predicted"/>
<dbReference type="CDD" id="cd03013">
    <property type="entry name" value="PRX5_like"/>
    <property type="match status" value="1"/>
</dbReference>
<dbReference type="InterPro" id="IPR013740">
    <property type="entry name" value="Redoxin"/>
</dbReference>
<dbReference type="InterPro" id="IPR036249">
    <property type="entry name" value="Thioredoxin-like_sf"/>
</dbReference>
<dbReference type="Pfam" id="PF08534">
    <property type="entry name" value="Redoxin"/>
    <property type="match status" value="1"/>
</dbReference>
<protein>
    <submittedName>
        <fullName evidence="7">Glutathione peroxidase</fullName>
    </submittedName>
</protein>
<organism evidence="7 8">
    <name type="scientific">Massilia atriviolacea</name>
    <dbReference type="NCBI Taxonomy" id="2495579"/>
    <lineage>
        <taxon>Bacteria</taxon>
        <taxon>Pseudomonadati</taxon>
        <taxon>Pseudomonadota</taxon>
        <taxon>Betaproteobacteria</taxon>
        <taxon>Burkholderiales</taxon>
        <taxon>Oxalobacteraceae</taxon>
        <taxon>Telluria group</taxon>
        <taxon>Massilia</taxon>
    </lineage>
</organism>
<dbReference type="GO" id="GO:0034599">
    <property type="term" value="P:cellular response to oxidative stress"/>
    <property type="evidence" value="ECO:0007669"/>
    <property type="project" value="InterPro"/>
</dbReference>
<keyword evidence="3" id="KW-1015">Disulfide bond</keyword>
<dbReference type="RefSeq" id="WP_126075750.1">
    <property type="nucleotide sequence ID" value="NZ_CP051166.1"/>
</dbReference>
<dbReference type="EMBL" id="RXLQ01000010">
    <property type="protein sequence ID" value="RSZ57407.1"/>
    <property type="molecule type" value="Genomic_DNA"/>
</dbReference>
<keyword evidence="1 7" id="KW-0575">Peroxidase</keyword>
<dbReference type="InterPro" id="IPR002109">
    <property type="entry name" value="Glutaredoxin"/>
</dbReference>
<dbReference type="InterPro" id="IPR037944">
    <property type="entry name" value="PRX5-like"/>
</dbReference>
<dbReference type="PROSITE" id="PS00195">
    <property type="entry name" value="GLUTAREDOXIN_1"/>
    <property type="match status" value="1"/>
</dbReference>
<dbReference type="OrthoDB" id="9800621at2"/>
<comment type="caution">
    <text evidence="7">The sequence shown here is derived from an EMBL/GenBank/DDBJ whole genome shotgun (WGS) entry which is preliminary data.</text>
</comment>
<dbReference type="AlphaFoldDB" id="A0A430HIQ0"/>
<evidence type="ECO:0000313" key="7">
    <source>
        <dbReference type="EMBL" id="RSZ57407.1"/>
    </source>
</evidence>
<dbReference type="InterPro" id="IPR011906">
    <property type="entry name" value="Glutaredoxin_dom"/>
</dbReference>
<dbReference type="PRINTS" id="PR00160">
    <property type="entry name" value="GLUTAREDOXIN"/>
</dbReference>
<sequence>MLPTPESLEGKPVPHVTFKARPNDQWKDISTDELFKGRTVVVFSLPGAYTPTCSSTHLPRYNELAPVFRQNGVDEIVCISVNDAFVMNEWKVGQDAENITVIPDGNGDFSEGMGMLVDKRNLGFGMRSWRYSMLVKDGIIQKIFIEADKEGDPFDVSDAETMLRYIHPDVQVPDPVVVFSKPGCPHCARAKATLKAHGLAFTEIVQDRKINSSVLRAVSGQSTWPQVFIGGKLIGNADAVDAYFGAAKPA</sequence>
<evidence type="ECO:0000256" key="5">
    <source>
        <dbReference type="PIRSR" id="PIRSR637944-1"/>
    </source>
</evidence>
<accession>A0A430HIQ0</accession>
<keyword evidence="8" id="KW-1185">Reference proteome</keyword>